<sequence>MRREVSYKRFLNAKRSLFKALRSQLSSLEENPACPKPNPNPNPGSAETTRMASLPWDTIVNILSRLPVEDLLRYRCVSKRWCSLIDGPRFIKMHLDHSMETSSHLTLIRAGRQLHSVDLDTLNKVVRLNPPNRRGSRDGDFGWL</sequence>
<reference evidence="4" key="1">
    <citation type="submission" date="2016-06" db="EMBL/GenBank/DDBJ databases">
        <title>Parallel loss of symbiosis genes in relatives of nitrogen-fixing non-legume Parasponia.</title>
        <authorList>
            <person name="Van Velzen R."/>
            <person name="Holmer R."/>
            <person name="Bu F."/>
            <person name="Rutten L."/>
            <person name="Van Zeijl A."/>
            <person name="Liu W."/>
            <person name="Santuari L."/>
            <person name="Cao Q."/>
            <person name="Sharma T."/>
            <person name="Shen D."/>
            <person name="Roswanjaya Y."/>
            <person name="Wardhani T."/>
            <person name="Kalhor M.S."/>
            <person name="Jansen J."/>
            <person name="Van den Hoogen J."/>
            <person name="Gungor B."/>
            <person name="Hartog M."/>
            <person name="Hontelez J."/>
            <person name="Verver J."/>
            <person name="Yang W.-C."/>
            <person name="Schijlen E."/>
            <person name="Repin R."/>
            <person name="Schilthuizen M."/>
            <person name="Schranz E."/>
            <person name="Heidstra R."/>
            <person name="Miyata K."/>
            <person name="Fedorova E."/>
            <person name="Kohlen W."/>
            <person name="Bisseling T."/>
            <person name="Smit S."/>
            <person name="Geurts R."/>
        </authorList>
    </citation>
    <scope>NUCLEOTIDE SEQUENCE [LARGE SCALE GENOMIC DNA]</scope>
    <source>
        <strain evidence="4">cv. RG33-2</strain>
    </source>
</reference>
<dbReference type="InterPro" id="IPR050796">
    <property type="entry name" value="SCF_F-box_component"/>
</dbReference>
<comment type="caution">
    <text evidence="3">The sequence shown here is derived from an EMBL/GenBank/DDBJ whole genome shotgun (WGS) entry which is preliminary data.</text>
</comment>
<dbReference type="Pfam" id="PF00646">
    <property type="entry name" value="F-box"/>
    <property type="match status" value="1"/>
</dbReference>
<feature type="region of interest" description="Disordered" evidence="1">
    <location>
        <begin position="29"/>
        <end position="50"/>
    </location>
</feature>
<dbReference type="SUPFAM" id="SSF81383">
    <property type="entry name" value="F-box domain"/>
    <property type="match status" value="1"/>
</dbReference>
<dbReference type="AlphaFoldDB" id="A0A2P5CCH3"/>
<dbReference type="Proteomes" id="UP000237000">
    <property type="component" value="Unassembled WGS sequence"/>
</dbReference>
<evidence type="ECO:0000313" key="4">
    <source>
        <dbReference type="Proteomes" id="UP000237000"/>
    </source>
</evidence>
<dbReference type="InterPro" id="IPR001810">
    <property type="entry name" value="F-box_dom"/>
</dbReference>
<dbReference type="OrthoDB" id="1194033at2759"/>
<feature type="domain" description="F-box" evidence="2">
    <location>
        <begin position="48"/>
        <end position="93"/>
    </location>
</feature>
<dbReference type="EMBL" id="JXTC01000382">
    <property type="protein sequence ID" value="PON58759.1"/>
    <property type="molecule type" value="Genomic_DNA"/>
</dbReference>
<protein>
    <submittedName>
        <fullName evidence="3">F-box domain containing protein</fullName>
    </submittedName>
</protein>
<dbReference type="CDD" id="cd22157">
    <property type="entry name" value="F-box_AtFBW1-like"/>
    <property type="match status" value="1"/>
</dbReference>
<evidence type="ECO:0000259" key="2">
    <source>
        <dbReference type="PROSITE" id="PS50181"/>
    </source>
</evidence>
<gene>
    <name evidence="3" type="ORF">TorRG33x02_290140</name>
</gene>
<evidence type="ECO:0000256" key="1">
    <source>
        <dbReference type="SAM" id="MobiDB-lite"/>
    </source>
</evidence>
<dbReference type="InterPro" id="IPR036047">
    <property type="entry name" value="F-box-like_dom_sf"/>
</dbReference>
<evidence type="ECO:0000313" key="3">
    <source>
        <dbReference type="EMBL" id="PON58759.1"/>
    </source>
</evidence>
<name>A0A2P5CCH3_TREOI</name>
<dbReference type="InParanoid" id="A0A2P5CCH3"/>
<keyword evidence="4" id="KW-1185">Reference proteome</keyword>
<dbReference type="SMART" id="SM00256">
    <property type="entry name" value="FBOX"/>
    <property type="match status" value="1"/>
</dbReference>
<dbReference type="PROSITE" id="PS50181">
    <property type="entry name" value="FBOX"/>
    <property type="match status" value="1"/>
</dbReference>
<dbReference type="Gene3D" id="1.20.1280.50">
    <property type="match status" value="1"/>
</dbReference>
<dbReference type="PANTHER" id="PTHR31672:SF13">
    <property type="entry name" value="F-BOX PROTEIN CPR30-LIKE"/>
    <property type="match status" value="1"/>
</dbReference>
<dbReference type="PANTHER" id="PTHR31672">
    <property type="entry name" value="BNACNNG10540D PROTEIN"/>
    <property type="match status" value="1"/>
</dbReference>
<accession>A0A2P5CCH3</accession>
<proteinExistence type="predicted"/>
<organism evidence="3 4">
    <name type="scientific">Trema orientale</name>
    <name type="common">Charcoal tree</name>
    <name type="synonym">Celtis orientalis</name>
    <dbReference type="NCBI Taxonomy" id="63057"/>
    <lineage>
        <taxon>Eukaryota</taxon>
        <taxon>Viridiplantae</taxon>
        <taxon>Streptophyta</taxon>
        <taxon>Embryophyta</taxon>
        <taxon>Tracheophyta</taxon>
        <taxon>Spermatophyta</taxon>
        <taxon>Magnoliopsida</taxon>
        <taxon>eudicotyledons</taxon>
        <taxon>Gunneridae</taxon>
        <taxon>Pentapetalae</taxon>
        <taxon>rosids</taxon>
        <taxon>fabids</taxon>
        <taxon>Rosales</taxon>
        <taxon>Cannabaceae</taxon>
        <taxon>Trema</taxon>
    </lineage>
</organism>
<dbReference type="FunCoup" id="A0A2P5CCH3">
    <property type="interactions" value="5"/>
</dbReference>